<reference evidence="2" key="1">
    <citation type="submission" date="2016-10" db="EMBL/GenBank/DDBJ databases">
        <authorList>
            <person name="Varghese N."/>
            <person name="Submissions S."/>
        </authorList>
    </citation>
    <scope>NUCLEOTIDE SEQUENCE [LARGE SCALE GENOMIC DNA]</scope>
    <source>
        <strain evidence="2">DSM 17038</strain>
    </source>
</reference>
<dbReference type="RefSeq" id="WP_092469299.1">
    <property type="nucleotide sequence ID" value="NZ_FOOX01000003.1"/>
</dbReference>
<dbReference type="Gene3D" id="3.30.1360.120">
    <property type="entry name" value="Probable tRNA modification gtpase trme, domain 1"/>
    <property type="match status" value="1"/>
</dbReference>
<accession>A0A1I2Q085</accession>
<gene>
    <name evidence="1" type="ORF">SAMN05660649_00981</name>
</gene>
<dbReference type="SUPFAM" id="SSF103025">
    <property type="entry name" value="Folate-binding domain"/>
    <property type="match status" value="1"/>
</dbReference>
<dbReference type="GO" id="GO:0032259">
    <property type="term" value="P:methylation"/>
    <property type="evidence" value="ECO:0007669"/>
    <property type="project" value="UniProtKB-KW"/>
</dbReference>
<proteinExistence type="predicted"/>
<dbReference type="OrthoDB" id="5417714at2"/>
<dbReference type="Proteomes" id="UP000199337">
    <property type="component" value="Unassembled WGS sequence"/>
</dbReference>
<keyword evidence="2" id="KW-1185">Reference proteome</keyword>
<dbReference type="AlphaFoldDB" id="A0A1I2Q085"/>
<dbReference type="InterPro" id="IPR027266">
    <property type="entry name" value="TrmE/GcvT-like"/>
</dbReference>
<evidence type="ECO:0000313" key="1">
    <source>
        <dbReference type="EMBL" id="SFG21310.1"/>
    </source>
</evidence>
<dbReference type="GO" id="GO:0008168">
    <property type="term" value="F:methyltransferase activity"/>
    <property type="evidence" value="ECO:0007669"/>
    <property type="project" value="UniProtKB-KW"/>
</dbReference>
<keyword evidence="1" id="KW-0808">Transferase</keyword>
<sequence length="218" mass="23998">MTEIQRRSPVQFKADAQKIEMRNNWPVVLKYSNEGQSSFLVDLTHKAKWDLQDKNLAKLKPLGLVIPALPGDCAFQKGVLINRMNPTQSTIWHLLADAPELPDEPGYTDVTESLVLLALFGLNALAIAEKLTALDLMDPKKQTPFLLQGPFSHVPCQVVIMERSRGFNGGLLLACSRGYADSMVHAIMDAGAEFGLCPAGEQRFCTWAFDLSEKPGSA</sequence>
<name>A0A1I2Q085_9FIRM</name>
<organism evidence="1 2">
    <name type="scientific">Desulfotruncus arcticus DSM 17038</name>
    <dbReference type="NCBI Taxonomy" id="1121424"/>
    <lineage>
        <taxon>Bacteria</taxon>
        <taxon>Bacillati</taxon>
        <taxon>Bacillota</taxon>
        <taxon>Clostridia</taxon>
        <taxon>Eubacteriales</taxon>
        <taxon>Desulfallaceae</taxon>
        <taxon>Desulfotruncus</taxon>
    </lineage>
</organism>
<evidence type="ECO:0000313" key="2">
    <source>
        <dbReference type="Proteomes" id="UP000199337"/>
    </source>
</evidence>
<protein>
    <submittedName>
        <fullName evidence="1">Aminomethyltransferase folate-binding domain-containing protein</fullName>
    </submittedName>
</protein>
<keyword evidence="1" id="KW-0489">Methyltransferase</keyword>
<dbReference type="STRING" id="341036.SAMN05660649_00981"/>
<dbReference type="EMBL" id="FOOX01000003">
    <property type="protein sequence ID" value="SFG21310.1"/>
    <property type="molecule type" value="Genomic_DNA"/>
</dbReference>